<dbReference type="Proteomes" id="UP000784294">
    <property type="component" value="Unassembled WGS sequence"/>
</dbReference>
<reference evidence="2" key="1">
    <citation type="submission" date="2018-11" db="EMBL/GenBank/DDBJ databases">
        <authorList>
            <consortium name="Pathogen Informatics"/>
        </authorList>
    </citation>
    <scope>NUCLEOTIDE SEQUENCE</scope>
</reference>
<evidence type="ECO:0000313" key="3">
    <source>
        <dbReference type="Proteomes" id="UP000784294"/>
    </source>
</evidence>
<accession>A0A3S4ZKS3</accession>
<protein>
    <submittedName>
        <fullName evidence="2">Uncharacterized protein</fullName>
    </submittedName>
</protein>
<sequence length="421" mass="44475">MSTNNPSCVVNNSDFVEGVLASTGIGSNIGIGLPPPGFTSEDTSILTHPCNSLSGLGFGHLNASSSDENVLGYSHWTSCVNEINLPSLSDSCCAPGGLDSDAAPQLPDGFNLLPDYDEDEVNEQEQDNQTKDILRPHVSAIAAHNRIHSSEIARLEGSTPRCNPRSDTIIPNGPDAVDDGSALTLKFRGLSFIDQSHANQIWAPLSVRTMAAGHELCGVSHLSGVSDSHDRLPSDNISATSVLLGRIGSFQSPVAVVNQSSARSSIQDNKLVSVPGYPTTPHHLDFLSIWSSPTVSSQSGGCAHGCGSDCTSDLDSGTNPDSHRSKEHSDTNNGQWVQHLGLLPNDTRSDVVEDGIDNCSSTGKGNTSCGLDISVDCEEVNGKDLVSNPGFCSLYPEWSSGASTGFLVSSYDFLMKFLTWI</sequence>
<name>A0A3S4ZKS3_9PLAT</name>
<proteinExistence type="predicted"/>
<feature type="compositionally biased region" description="Basic and acidic residues" evidence="1">
    <location>
        <begin position="321"/>
        <end position="330"/>
    </location>
</feature>
<feature type="region of interest" description="Disordered" evidence="1">
    <location>
        <begin position="313"/>
        <end position="335"/>
    </location>
</feature>
<organism evidence="2 3">
    <name type="scientific">Protopolystoma xenopodis</name>
    <dbReference type="NCBI Taxonomy" id="117903"/>
    <lineage>
        <taxon>Eukaryota</taxon>
        <taxon>Metazoa</taxon>
        <taxon>Spiralia</taxon>
        <taxon>Lophotrochozoa</taxon>
        <taxon>Platyhelminthes</taxon>
        <taxon>Monogenea</taxon>
        <taxon>Polyopisthocotylea</taxon>
        <taxon>Polystomatidea</taxon>
        <taxon>Polystomatidae</taxon>
        <taxon>Protopolystoma</taxon>
    </lineage>
</organism>
<keyword evidence="3" id="KW-1185">Reference proteome</keyword>
<dbReference type="AlphaFoldDB" id="A0A3S4ZKS3"/>
<evidence type="ECO:0000256" key="1">
    <source>
        <dbReference type="SAM" id="MobiDB-lite"/>
    </source>
</evidence>
<dbReference type="EMBL" id="CAAALY010019611">
    <property type="protein sequence ID" value="VEL13988.1"/>
    <property type="molecule type" value="Genomic_DNA"/>
</dbReference>
<evidence type="ECO:0000313" key="2">
    <source>
        <dbReference type="EMBL" id="VEL13988.1"/>
    </source>
</evidence>
<gene>
    <name evidence="2" type="ORF">PXEA_LOCUS7428</name>
</gene>
<comment type="caution">
    <text evidence="2">The sequence shown here is derived from an EMBL/GenBank/DDBJ whole genome shotgun (WGS) entry which is preliminary data.</text>
</comment>